<evidence type="ECO:0000313" key="3">
    <source>
        <dbReference type="Proteomes" id="UP000295375"/>
    </source>
</evidence>
<evidence type="ECO:0000256" key="1">
    <source>
        <dbReference type="SAM" id="Phobius"/>
    </source>
</evidence>
<feature type="transmembrane region" description="Helical" evidence="1">
    <location>
        <begin position="158"/>
        <end position="180"/>
    </location>
</feature>
<gene>
    <name evidence="2" type="ORF">EV696_1227</name>
</gene>
<protein>
    <submittedName>
        <fullName evidence="2">ZIP family zinc transporter</fullName>
    </submittedName>
</protein>
<reference evidence="2 3" key="1">
    <citation type="submission" date="2019-03" db="EMBL/GenBank/DDBJ databases">
        <title>Genomic Encyclopedia of Type Strains, Phase IV (KMG-IV): sequencing the most valuable type-strain genomes for metagenomic binning, comparative biology and taxonomic classification.</title>
        <authorList>
            <person name="Goeker M."/>
        </authorList>
    </citation>
    <scope>NUCLEOTIDE SEQUENCE [LARGE SCALE GENOMIC DNA]</scope>
    <source>
        <strain evidence="2 3">DSM 103792</strain>
    </source>
</reference>
<keyword evidence="1" id="KW-0812">Transmembrane</keyword>
<dbReference type="AlphaFoldDB" id="A0A4R6UE13"/>
<feature type="transmembrane region" description="Helical" evidence="1">
    <location>
        <begin position="186"/>
        <end position="203"/>
    </location>
</feature>
<keyword evidence="3" id="KW-1185">Reference proteome</keyword>
<keyword evidence="1" id="KW-0472">Membrane</keyword>
<dbReference type="EMBL" id="SNYM01000022">
    <property type="protein sequence ID" value="TDQ44951.1"/>
    <property type="molecule type" value="Genomic_DNA"/>
</dbReference>
<dbReference type="Proteomes" id="UP000295375">
    <property type="component" value="Unassembled WGS sequence"/>
</dbReference>
<dbReference type="RefSeq" id="WP_133592929.1">
    <property type="nucleotide sequence ID" value="NZ_CP037953.1"/>
</dbReference>
<evidence type="ECO:0000313" key="2">
    <source>
        <dbReference type="EMBL" id="TDQ44951.1"/>
    </source>
</evidence>
<name>A0A4R6UE13_9GAMM</name>
<proteinExistence type="predicted"/>
<feature type="transmembrane region" description="Helical" evidence="1">
    <location>
        <begin position="41"/>
        <end position="59"/>
    </location>
</feature>
<feature type="transmembrane region" description="Helical" evidence="1">
    <location>
        <begin position="215"/>
        <end position="236"/>
    </location>
</feature>
<dbReference type="OrthoDB" id="5766358at2"/>
<organism evidence="2 3">
    <name type="scientific">Permianibacter aggregans</name>
    <dbReference type="NCBI Taxonomy" id="1510150"/>
    <lineage>
        <taxon>Bacteria</taxon>
        <taxon>Pseudomonadati</taxon>
        <taxon>Pseudomonadota</taxon>
        <taxon>Gammaproteobacteria</taxon>
        <taxon>Pseudomonadales</taxon>
        <taxon>Pseudomonadaceae</taxon>
        <taxon>Permianibacter</taxon>
    </lineage>
</organism>
<accession>A0A4R6UE13</accession>
<comment type="caution">
    <text evidence="2">The sequence shown here is derived from an EMBL/GenBank/DDBJ whole genome shotgun (WGS) entry which is preliminary data.</text>
</comment>
<keyword evidence="1" id="KW-1133">Transmembrane helix</keyword>
<feature type="transmembrane region" description="Helical" evidence="1">
    <location>
        <begin position="6"/>
        <end position="25"/>
    </location>
</feature>
<sequence length="237" mass="25658">MPVGTIFLISLFSGLALPLGGWLAAHEKVLPRWLINETRHFVLAMAGGVLLGAITMILVPEGMHAFDHPTWSVIPIIIGGVFFFLFERNLARRAHEAPQMMAMLLDFVPESLALGGLAAISPKTVPILALMIGVQNLPEGFNAYREVLCRTQCKSSHALWLLSLAALCGPISAVLGFYFLADQVTWLGAVMLFASGGIMYLVFQDIAPQAKLNRHWTPALGAVFGFALAVFSKAILS</sequence>
<feature type="transmembrane region" description="Helical" evidence="1">
    <location>
        <begin position="71"/>
        <end position="91"/>
    </location>
</feature>